<evidence type="ECO:0000313" key="1">
    <source>
        <dbReference type="EMBL" id="PXZ06867.1"/>
    </source>
</evidence>
<dbReference type="EMBL" id="QGLR01000011">
    <property type="protein sequence ID" value="PXZ06867.1"/>
    <property type="molecule type" value="Genomic_DNA"/>
</dbReference>
<name>A0A2V4EF04_9GAMM</name>
<gene>
    <name evidence="1" type="ORF">DKK70_09370</name>
</gene>
<dbReference type="OrthoDB" id="5678714at2"/>
<evidence type="ECO:0000313" key="2">
    <source>
        <dbReference type="Proteomes" id="UP000247932"/>
    </source>
</evidence>
<comment type="caution">
    <text evidence="1">The sequence shown here is derived from an EMBL/GenBank/DDBJ whole genome shotgun (WGS) entry which is preliminary data.</text>
</comment>
<dbReference type="Pfam" id="PF04591">
    <property type="entry name" value="DUF596"/>
    <property type="match status" value="1"/>
</dbReference>
<proteinExistence type="predicted"/>
<dbReference type="AlphaFoldDB" id="A0A2V4EF04"/>
<sequence>MNKLKQEEYEEIVKFAAFQSFTGLWAYIAPNMIPSLNFSGDQLPFQTRKELFFYFVQRLLNEGHLKLAKKGHMLTGTIDEQLKIFHDAFPNNEDEMFDSQHLMDDYWFYDKSCPAEAVWVRNDGTLEWT</sequence>
<keyword evidence="2" id="KW-1185">Reference proteome</keyword>
<dbReference type="RefSeq" id="WP_110433768.1">
    <property type="nucleotide sequence ID" value="NZ_QGLR01000011.1"/>
</dbReference>
<organism evidence="1 2">
    <name type="scientific">Gilliamella apicola</name>
    <dbReference type="NCBI Taxonomy" id="1196095"/>
    <lineage>
        <taxon>Bacteria</taxon>
        <taxon>Pseudomonadati</taxon>
        <taxon>Pseudomonadota</taxon>
        <taxon>Gammaproteobacteria</taxon>
        <taxon>Orbales</taxon>
        <taxon>Orbaceae</taxon>
        <taxon>Gilliamella</taxon>
    </lineage>
</organism>
<dbReference type="Gene3D" id="1.10.3510.10">
    <property type="entry name" value="NMB0513-like"/>
    <property type="match status" value="1"/>
</dbReference>
<protein>
    <recommendedName>
        <fullName evidence="3">DUF596 domain-containing protein</fullName>
    </recommendedName>
</protein>
<accession>A0A2V4EF04</accession>
<dbReference type="InterPro" id="IPR023138">
    <property type="entry name" value="NMB0513-like_sf"/>
</dbReference>
<dbReference type="SUPFAM" id="SSF160472">
    <property type="entry name" value="NMB0513-like"/>
    <property type="match status" value="1"/>
</dbReference>
<evidence type="ECO:0008006" key="3">
    <source>
        <dbReference type="Google" id="ProtNLM"/>
    </source>
</evidence>
<reference evidence="1 2" key="1">
    <citation type="submission" date="2018-05" db="EMBL/GenBank/DDBJ databases">
        <title>Reference genomes for bee gut microbiota database.</title>
        <authorList>
            <person name="Ellegaard K.M."/>
        </authorList>
    </citation>
    <scope>NUCLEOTIDE SEQUENCE [LARGE SCALE GENOMIC DNA]</scope>
    <source>
        <strain evidence="1 2">ESL0182</strain>
    </source>
</reference>
<dbReference type="InterPro" id="IPR007670">
    <property type="entry name" value="DUF596"/>
</dbReference>
<dbReference type="Proteomes" id="UP000247932">
    <property type="component" value="Unassembled WGS sequence"/>
</dbReference>